<reference evidence="1" key="1">
    <citation type="submission" date="2022-11" db="EMBL/GenBank/DDBJ databases">
        <title>beta-Carotene-producing bacterium, Jeongeuplla avenae sp. nov., alleviates the salt stress of Arabidopsis seedlings.</title>
        <authorList>
            <person name="Jiang L."/>
            <person name="Lee J."/>
        </authorList>
    </citation>
    <scope>NUCLEOTIDE SEQUENCE</scope>
    <source>
        <strain evidence="1">DY_R2A_6</strain>
    </source>
</reference>
<organism evidence="1 2">
    <name type="scientific">Antarcticirhabdus aurantiaca</name>
    <dbReference type="NCBI Taxonomy" id="2606717"/>
    <lineage>
        <taxon>Bacteria</taxon>
        <taxon>Pseudomonadati</taxon>
        <taxon>Pseudomonadota</taxon>
        <taxon>Alphaproteobacteria</taxon>
        <taxon>Hyphomicrobiales</taxon>
        <taxon>Aurantimonadaceae</taxon>
        <taxon>Antarcticirhabdus</taxon>
    </lineage>
</organism>
<protein>
    <submittedName>
        <fullName evidence="1">Precorrin-3B synthase</fullName>
        <ecNumber evidence="1">1.14.13.83</ecNumber>
    </submittedName>
</protein>
<keyword evidence="1" id="KW-0560">Oxidoreductase</keyword>
<dbReference type="Proteomes" id="UP001163223">
    <property type="component" value="Chromosome"/>
</dbReference>
<accession>A0ACD4NHL5</accession>
<name>A0ACD4NHL5_9HYPH</name>
<evidence type="ECO:0000313" key="1">
    <source>
        <dbReference type="EMBL" id="WAJ26332.1"/>
    </source>
</evidence>
<gene>
    <name evidence="1" type="primary">cobG</name>
    <name evidence="1" type="ORF">OXU80_15680</name>
</gene>
<evidence type="ECO:0000313" key="2">
    <source>
        <dbReference type="Proteomes" id="UP001163223"/>
    </source>
</evidence>
<dbReference type="EC" id="1.14.13.83" evidence="1"/>
<proteinExistence type="predicted"/>
<keyword evidence="2" id="KW-1185">Reference proteome</keyword>
<dbReference type="EMBL" id="CP113520">
    <property type="protein sequence ID" value="WAJ26332.1"/>
    <property type="molecule type" value="Genomic_DNA"/>
</dbReference>
<sequence>MSAPDLRRGACPTLLDPMATGDGLLARLVPARGAFSPAELAGLARAAEQRGNGVVEVTARGSFQIRGLTPASSAALAADAAALGIEPRAGVPVETGPLAGLDPSEIDDGSRLARSIAEGAARAGLGDRLGPKVSVVVDGGGAVPLAASLADVRLDAAGHGQWRLGLAGTRAMASPLAVISADEAEGRVFALLGIVASLGRAARGRDLLAGDAPRPPRGSPPEASPLPVGAIPLRGGAAACRLVLPFGQVSASALGTLAEEAGLLGLRDIRLSPGHAVLLIGEAALAEPVRALGRRLGFVADADDPRLRVSACAGAPACASAHLDTKRLVGALAALMAPGSATVHLSGCAKRCAEPKAAVRAVGTDAGRVSLDGAELSGADAVPAILDALRTHPASRRGRAA</sequence>